<dbReference type="EMBL" id="SRLO01000626">
    <property type="protein sequence ID" value="TNN50232.1"/>
    <property type="molecule type" value="Genomic_DNA"/>
</dbReference>
<feature type="signal peptide" evidence="1">
    <location>
        <begin position="1"/>
        <end position="21"/>
    </location>
</feature>
<keyword evidence="3" id="KW-1185">Reference proteome</keyword>
<evidence type="ECO:0008006" key="4">
    <source>
        <dbReference type="Google" id="ProtNLM"/>
    </source>
</evidence>
<keyword evidence="1" id="KW-0732">Signal</keyword>
<comment type="caution">
    <text evidence="2">The sequence shown here is derived from an EMBL/GenBank/DDBJ whole genome shotgun (WGS) entry which is preliminary data.</text>
</comment>
<reference evidence="2 3" key="1">
    <citation type="submission" date="2019-03" db="EMBL/GenBank/DDBJ databases">
        <title>First draft genome of Liparis tanakae, snailfish: a comprehensive survey of snailfish specific genes.</title>
        <authorList>
            <person name="Kim W."/>
            <person name="Song I."/>
            <person name="Jeong J.-H."/>
            <person name="Kim D."/>
            <person name="Kim S."/>
            <person name="Ryu S."/>
            <person name="Song J.Y."/>
            <person name="Lee S.K."/>
        </authorList>
    </citation>
    <scope>NUCLEOTIDE SEQUENCE [LARGE SCALE GENOMIC DNA]</scope>
    <source>
        <tissue evidence="2">Muscle</tissue>
    </source>
</reference>
<proteinExistence type="predicted"/>
<protein>
    <recommendedName>
        <fullName evidence="4">Secreted protein</fullName>
    </recommendedName>
</protein>
<evidence type="ECO:0000313" key="3">
    <source>
        <dbReference type="Proteomes" id="UP000314294"/>
    </source>
</evidence>
<dbReference type="AlphaFoldDB" id="A0A4Z2GC84"/>
<name>A0A4Z2GC84_9TELE</name>
<dbReference type="Proteomes" id="UP000314294">
    <property type="component" value="Unassembled WGS sequence"/>
</dbReference>
<accession>A0A4Z2GC84</accession>
<gene>
    <name evidence="2" type="ORF">EYF80_039569</name>
</gene>
<organism evidence="2 3">
    <name type="scientific">Liparis tanakae</name>
    <name type="common">Tanaka's snailfish</name>
    <dbReference type="NCBI Taxonomy" id="230148"/>
    <lineage>
        <taxon>Eukaryota</taxon>
        <taxon>Metazoa</taxon>
        <taxon>Chordata</taxon>
        <taxon>Craniata</taxon>
        <taxon>Vertebrata</taxon>
        <taxon>Euteleostomi</taxon>
        <taxon>Actinopterygii</taxon>
        <taxon>Neopterygii</taxon>
        <taxon>Teleostei</taxon>
        <taxon>Neoteleostei</taxon>
        <taxon>Acanthomorphata</taxon>
        <taxon>Eupercaria</taxon>
        <taxon>Perciformes</taxon>
        <taxon>Cottioidei</taxon>
        <taxon>Cottales</taxon>
        <taxon>Liparidae</taxon>
        <taxon>Liparis</taxon>
    </lineage>
</organism>
<dbReference type="OrthoDB" id="9835783at2759"/>
<feature type="chain" id="PRO_5021464945" description="Secreted protein" evidence="1">
    <location>
        <begin position="22"/>
        <end position="369"/>
    </location>
</feature>
<evidence type="ECO:0000313" key="2">
    <source>
        <dbReference type="EMBL" id="TNN50232.1"/>
    </source>
</evidence>
<evidence type="ECO:0000256" key="1">
    <source>
        <dbReference type="SAM" id="SignalP"/>
    </source>
</evidence>
<sequence length="369" mass="39379">MWRFRWLVCVKPFLHTAHLCGRVPWCVSRCVCRWLGCLNSLPQCGQACGFTPLWPRMCVTRLYLDVYDLSHMRHFQRFSPSPTTTPPDLAGLEVAADGFLLLRGLHHVVPLAAAVLPPASPVAPHRPLALRPPVAVLASSVADLRGGWGRGRRRVSVGAAGRVAVALPAALVGAPEGRRVHLDQTASGRQIVQHVDAGGHPRVQHLPLHVGRGHLAAAAAAALEAVAIGADHLCVRVLRRRRRGRGRALLPAPLATAGLHRSVFAQVVSEVIPVGSDELVGVLVVDSLYLRRGGLFGLAGVEAVGCDGGAEHFILGDETEHGGLGQGQHDYRVCLGAGVHQPGHHLGLTSTQAPARLLLGQKETHGDRR</sequence>